<dbReference type="Proteomes" id="UP000242847">
    <property type="component" value="Unassembled WGS sequence"/>
</dbReference>
<organism evidence="2 3">
    <name type="scientific">Halopseudomonas pachastrellae</name>
    <dbReference type="NCBI Taxonomy" id="254161"/>
    <lineage>
        <taxon>Bacteria</taxon>
        <taxon>Pseudomonadati</taxon>
        <taxon>Pseudomonadota</taxon>
        <taxon>Gammaproteobacteria</taxon>
        <taxon>Pseudomonadales</taxon>
        <taxon>Pseudomonadaceae</taxon>
        <taxon>Halopseudomonas</taxon>
    </lineage>
</organism>
<feature type="chain" id="PRO_5010576490" evidence="1">
    <location>
        <begin position="21"/>
        <end position="245"/>
    </location>
</feature>
<evidence type="ECO:0000256" key="1">
    <source>
        <dbReference type="SAM" id="SignalP"/>
    </source>
</evidence>
<keyword evidence="1" id="KW-0732">Signal</keyword>
<evidence type="ECO:0000313" key="2">
    <source>
        <dbReference type="EMBL" id="ONM44904.1"/>
    </source>
</evidence>
<name>A0A1S8DHL7_9GAMM</name>
<protein>
    <submittedName>
        <fullName evidence="2">Uncharacterized protein</fullName>
    </submittedName>
</protein>
<sequence length="245" mass="27620">MKHLAIMFLLALCWLPRAWAEPQAPLRVAMLPYPDYAEYDADRRADGHAVRVIRRLLERAGYASEIRLLPVARVRLGLMSGELDLWLGLNNQVDLEAYTLQTQSSFGALPINLYYRPDEAVPSWPDSLRGRTLILITNYSYSLPVSRTLQDPRLALQTRASSSHAGAIRMLLRGRGDYLLDYRGQVAAALDSLGMQALPHVTVDQPTMRLFVSRQRSDARALVNRLDQAFDALVDEGVDMDVTRQ</sequence>
<comment type="caution">
    <text evidence="2">The sequence shown here is derived from an EMBL/GenBank/DDBJ whole genome shotgun (WGS) entry which is preliminary data.</text>
</comment>
<dbReference type="SUPFAM" id="SSF53850">
    <property type="entry name" value="Periplasmic binding protein-like II"/>
    <property type="match status" value="1"/>
</dbReference>
<dbReference type="RefSeq" id="WP_083725376.1">
    <property type="nucleotide sequence ID" value="NZ_FOUD01000012.1"/>
</dbReference>
<proteinExistence type="predicted"/>
<reference evidence="2 3" key="1">
    <citation type="submission" date="2017-01" db="EMBL/GenBank/DDBJ databases">
        <title>Draft genome sequence of Pseudomonas pachastrellae type strain CCUG 46540T from a deep sea.</title>
        <authorList>
            <person name="Gomila M."/>
            <person name="Mulet M."/>
            <person name="Lalucat J."/>
            <person name="Garcia-Valdes E."/>
        </authorList>
    </citation>
    <scope>NUCLEOTIDE SEQUENCE [LARGE SCALE GENOMIC DNA]</scope>
    <source>
        <strain evidence="2 3">CCUG 46540</strain>
    </source>
</reference>
<dbReference type="Gene3D" id="3.40.190.10">
    <property type="entry name" value="Periplasmic binding protein-like II"/>
    <property type="match status" value="2"/>
</dbReference>
<keyword evidence="3" id="KW-1185">Reference proteome</keyword>
<feature type="signal peptide" evidence="1">
    <location>
        <begin position="1"/>
        <end position="20"/>
    </location>
</feature>
<dbReference type="AlphaFoldDB" id="A0A1S8DHL7"/>
<gene>
    <name evidence="2" type="ORF">BXT89_05120</name>
</gene>
<dbReference type="STRING" id="254161.SAMN05216256_11283"/>
<evidence type="ECO:0000313" key="3">
    <source>
        <dbReference type="Proteomes" id="UP000242847"/>
    </source>
</evidence>
<dbReference type="EMBL" id="MUBC01000008">
    <property type="protein sequence ID" value="ONM44904.1"/>
    <property type="molecule type" value="Genomic_DNA"/>
</dbReference>
<accession>A0A1S8DHL7</accession>
<dbReference type="OrthoDB" id="8481721at2"/>